<evidence type="ECO:0000313" key="1">
    <source>
        <dbReference type="EMBL" id="JAC75173.1"/>
    </source>
</evidence>
<dbReference type="AlphaFoldDB" id="A0A061RTA3"/>
<feature type="non-terminal residue" evidence="1">
    <location>
        <position position="1"/>
    </location>
</feature>
<proteinExistence type="predicted"/>
<organism evidence="1">
    <name type="scientific">Tetraselmis sp. GSL018</name>
    <dbReference type="NCBI Taxonomy" id="582737"/>
    <lineage>
        <taxon>Eukaryota</taxon>
        <taxon>Viridiplantae</taxon>
        <taxon>Chlorophyta</taxon>
        <taxon>core chlorophytes</taxon>
        <taxon>Chlorodendrophyceae</taxon>
        <taxon>Chlorodendrales</taxon>
        <taxon>Chlorodendraceae</taxon>
        <taxon>Tetraselmis</taxon>
    </lineage>
</organism>
<sequence length="44" mass="4621">EGDTVCCEVSMHPRLSAGATCGKQADLGSILAPVPLHLRLSCRQ</sequence>
<reference evidence="1" key="1">
    <citation type="submission" date="2014-05" db="EMBL/GenBank/DDBJ databases">
        <title>The transcriptome of the halophilic microalga Tetraselmis sp. GSL018 isolated from the Great Salt Lake, Utah.</title>
        <authorList>
            <person name="Jinkerson R.E."/>
            <person name="D'Adamo S."/>
            <person name="Posewitz M.C."/>
        </authorList>
    </citation>
    <scope>NUCLEOTIDE SEQUENCE</scope>
    <source>
        <strain evidence="1">GSL018</strain>
    </source>
</reference>
<accession>A0A061RTA3</accession>
<dbReference type="EMBL" id="GBEZ01010507">
    <property type="protein sequence ID" value="JAC75173.1"/>
    <property type="molecule type" value="Transcribed_RNA"/>
</dbReference>
<gene>
    <name evidence="1" type="ORF">TSPGSL018_23863</name>
</gene>
<name>A0A061RTA3_9CHLO</name>
<protein>
    <submittedName>
        <fullName evidence="1">Uncharacterized protein</fullName>
    </submittedName>
</protein>